<evidence type="ECO:0000313" key="1">
    <source>
        <dbReference type="EMBL" id="OGN26032.1"/>
    </source>
</evidence>
<organism evidence="1 2">
    <name type="scientific">Candidatus Yanofskybacteria bacterium RIFCSPLOWO2_01_FULL_44_22</name>
    <dbReference type="NCBI Taxonomy" id="1802697"/>
    <lineage>
        <taxon>Bacteria</taxon>
        <taxon>Candidatus Yanofskyibacteriota</taxon>
    </lineage>
</organism>
<sequence>MVIPDEDIIRFQELYQKYFGKEISREDAYEQGIKLLRLMSLVYQPMTEEEFSRIQERRKSPLPIPTD</sequence>
<comment type="caution">
    <text evidence="1">The sequence shown here is derived from an EMBL/GenBank/DDBJ whole genome shotgun (WGS) entry which is preliminary data.</text>
</comment>
<protein>
    <submittedName>
        <fullName evidence="1">Uncharacterized protein</fullName>
    </submittedName>
</protein>
<dbReference type="EMBL" id="MGKL01000011">
    <property type="protein sequence ID" value="OGN26032.1"/>
    <property type="molecule type" value="Genomic_DNA"/>
</dbReference>
<proteinExistence type="predicted"/>
<gene>
    <name evidence="1" type="ORF">A2925_04870</name>
</gene>
<reference evidence="1 2" key="1">
    <citation type="journal article" date="2016" name="Nat. Commun.">
        <title>Thousands of microbial genomes shed light on interconnected biogeochemical processes in an aquifer system.</title>
        <authorList>
            <person name="Anantharaman K."/>
            <person name="Brown C.T."/>
            <person name="Hug L.A."/>
            <person name="Sharon I."/>
            <person name="Castelle C.J."/>
            <person name="Probst A.J."/>
            <person name="Thomas B.C."/>
            <person name="Singh A."/>
            <person name="Wilkins M.J."/>
            <person name="Karaoz U."/>
            <person name="Brodie E.L."/>
            <person name="Williams K.H."/>
            <person name="Hubbard S.S."/>
            <person name="Banfield J.F."/>
        </authorList>
    </citation>
    <scope>NUCLEOTIDE SEQUENCE [LARGE SCALE GENOMIC DNA]</scope>
</reference>
<dbReference type="Proteomes" id="UP000178256">
    <property type="component" value="Unassembled WGS sequence"/>
</dbReference>
<evidence type="ECO:0000313" key="2">
    <source>
        <dbReference type="Proteomes" id="UP000178256"/>
    </source>
</evidence>
<dbReference type="STRING" id="1802697.A2925_04870"/>
<dbReference type="AlphaFoldDB" id="A0A1F8GKV9"/>
<name>A0A1F8GKV9_9BACT</name>
<accession>A0A1F8GKV9</accession>